<keyword evidence="2" id="KW-0812">Transmembrane</keyword>
<protein>
    <submittedName>
        <fullName evidence="3">Uncharacterized protein TCIL3000_3_2780</fullName>
    </submittedName>
</protein>
<keyword evidence="2" id="KW-1133">Transmembrane helix</keyword>
<dbReference type="EMBL" id="HE575316">
    <property type="protein sequence ID" value="CCC89845.1"/>
    <property type="molecule type" value="Genomic_DNA"/>
</dbReference>
<evidence type="ECO:0000256" key="1">
    <source>
        <dbReference type="SAM" id="MobiDB-lite"/>
    </source>
</evidence>
<feature type="transmembrane region" description="Helical" evidence="2">
    <location>
        <begin position="653"/>
        <end position="673"/>
    </location>
</feature>
<keyword evidence="2" id="KW-0472">Membrane</keyword>
<feature type="region of interest" description="Disordered" evidence="1">
    <location>
        <begin position="196"/>
        <end position="219"/>
    </location>
</feature>
<reference evidence="3" key="1">
    <citation type="journal article" date="2012" name="Proc. Natl. Acad. Sci. U.S.A.">
        <title>Antigenic diversity is generated by distinct evolutionary mechanisms in African trypanosome species.</title>
        <authorList>
            <person name="Jackson A.P."/>
            <person name="Berry A."/>
            <person name="Aslett M."/>
            <person name="Allison H.C."/>
            <person name="Burton P."/>
            <person name="Vavrova-Anderson J."/>
            <person name="Brown R."/>
            <person name="Browne H."/>
            <person name="Corton N."/>
            <person name="Hauser H."/>
            <person name="Gamble J."/>
            <person name="Gilderthorp R."/>
            <person name="Marcello L."/>
            <person name="McQuillan J."/>
            <person name="Otto T.D."/>
            <person name="Quail M.A."/>
            <person name="Sanders M.J."/>
            <person name="van Tonder A."/>
            <person name="Ginger M.L."/>
            <person name="Field M.C."/>
            <person name="Barry J.D."/>
            <person name="Hertz-Fowler C."/>
            <person name="Berriman M."/>
        </authorList>
    </citation>
    <scope>NUCLEOTIDE SEQUENCE</scope>
    <source>
        <strain evidence="3">IL3000</strain>
    </source>
</reference>
<dbReference type="AlphaFoldDB" id="G0UKE0"/>
<feature type="region of interest" description="Disordered" evidence="1">
    <location>
        <begin position="420"/>
        <end position="442"/>
    </location>
</feature>
<proteinExistence type="predicted"/>
<feature type="compositionally biased region" description="Basic and acidic residues" evidence="1">
    <location>
        <begin position="206"/>
        <end position="218"/>
    </location>
</feature>
<accession>G0UKE0</accession>
<name>G0UKE0_TRYCI</name>
<gene>
    <name evidence="3" type="ORF">TCIL3000_3_2780</name>
</gene>
<evidence type="ECO:0000256" key="2">
    <source>
        <dbReference type="SAM" id="Phobius"/>
    </source>
</evidence>
<organism evidence="3">
    <name type="scientific">Trypanosoma congolense (strain IL3000)</name>
    <dbReference type="NCBI Taxonomy" id="1068625"/>
    <lineage>
        <taxon>Eukaryota</taxon>
        <taxon>Discoba</taxon>
        <taxon>Euglenozoa</taxon>
        <taxon>Kinetoplastea</taxon>
        <taxon>Metakinetoplastina</taxon>
        <taxon>Trypanosomatida</taxon>
        <taxon>Trypanosomatidae</taxon>
        <taxon>Trypanosoma</taxon>
        <taxon>Nannomonas</taxon>
    </lineage>
</organism>
<feature type="compositionally biased region" description="Basic and acidic residues" evidence="1">
    <location>
        <begin position="433"/>
        <end position="442"/>
    </location>
</feature>
<evidence type="ECO:0000313" key="3">
    <source>
        <dbReference type="EMBL" id="CCC89845.1"/>
    </source>
</evidence>
<sequence length="674" mass="73219">MSSGNSPSLKAIDVVSASENTAYRMQFPSPVYFTRWIDERHAVVGAGGGGRRFGMANLLVIVAIDTTRKRADNASGVGQEDASALRPWCFVTAIDMESDIPWCASSFLPCTEAAQGADGVIGYLAISHITSFTLIDVRRDPETKTLTLRKHARVDLPSDQRNPDKKPIALVQGALVVAHDEEGVLVYELSSLLRRRSPDNSGETVNGHDSEARSRDGEVLTAGEECSPVVVSVEPWAKWSLPGRVNDLHANRFFVPKRSISKEGAERHHHHYSNYLLIAAIVQDKTLRLSVMKMQKRGKATSESVSEVFGSPDGKKGFGGGWDEAKPITAVIEDACVLTGRDCRIPFSMMKSSMRLVQLFGVENVEPSRSHTLWKAARRLHCEQSIRGEMPVAGIVLVAFDVVSNQSYMLSAQVVSTSASRDEGLTPSSSDHAPFDLEEQHSVRSTGKKRLKRLALRVHFALEPSPVVKDGVTSISPCHYYQGRAEGCVERGEGVGTAIPSRWLVGTVEGTLVAVSYSADGRFQAQRSRPSKERSEANFIPALHKEPISSLAVSRLNDVLSSDIAQNVVVSVLPQYRSREGRSSLGLDSEGNAHLVASVGSIRGREVEGGAEEAGTEEQLVLKDVSLLLFPTFKGSRWLLCLKSKNLLSSGSLLALSVIPLMGIVIALVFALLM</sequence>
<dbReference type="VEuPathDB" id="TriTrypDB:TcIL3000_3_2780"/>